<proteinExistence type="inferred from homology"/>
<dbReference type="RefSeq" id="WP_064042333.1">
    <property type="nucleotide sequence ID" value="NZ_LUUJ01000121.1"/>
</dbReference>
<keyword evidence="4" id="KW-0804">Transcription</keyword>
<dbReference type="Pfam" id="PF04542">
    <property type="entry name" value="Sigma70_r2"/>
    <property type="match status" value="1"/>
</dbReference>
<name>A0A177N0T7_9GAMM</name>
<dbReference type="GO" id="GO:0006352">
    <property type="term" value="P:DNA-templated transcription initiation"/>
    <property type="evidence" value="ECO:0007669"/>
    <property type="project" value="InterPro"/>
</dbReference>
<dbReference type="PANTHER" id="PTHR43133">
    <property type="entry name" value="RNA POLYMERASE ECF-TYPE SIGMA FACTO"/>
    <property type="match status" value="1"/>
</dbReference>
<organism evidence="7 8">
    <name type="scientific">Methylomonas koyamae</name>
    <dbReference type="NCBI Taxonomy" id="702114"/>
    <lineage>
        <taxon>Bacteria</taxon>
        <taxon>Pseudomonadati</taxon>
        <taxon>Pseudomonadota</taxon>
        <taxon>Gammaproteobacteria</taxon>
        <taxon>Methylococcales</taxon>
        <taxon>Methylococcaceae</taxon>
        <taxon>Methylomonas</taxon>
    </lineage>
</organism>
<dbReference type="PANTHER" id="PTHR43133:SF63">
    <property type="entry name" value="RNA POLYMERASE SIGMA FACTOR FECI-RELATED"/>
    <property type="match status" value="1"/>
</dbReference>
<dbReference type="InterPro" id="IPR036388">
    <property type="entry name" value="WH-like_DNA-bd_sf"/>
</dbReference>
<dbReference type="InterPro" id="IPR013325">
    <property type="entry name" value="RNA_pol_sigma_r2"/>
</dbReference>
<accession>A0A177N0T7</accession>
<evidence type="ECO:0000256" key="3">
    <source>
        <dbReference type="ARBA" id="ARBA00023082"/>
    </source>
</evidence>
<gene>
    <name evidence="7" type="ORF">A1507_20535</name>
</gene>
<protein>
    <submittedName>
        <fullName evidence="7">RNA polymerase subunit sigma-24</fullName>
    </submittedName>
</protein>
<dbReference type="Gene3D" id="1.10.10.10">
    <property type="entry name" value="Winged helix-like DNA-binding domain superfamily/Winged helix DNA-binding domain"/>
    <property type="match status" value="1"/>
</dbReference>
<dbReference type="Pfam" id="PF08281">
    <property type="entry name" value="Sigma70_r4_2"/>
    <property type="match status" value="1"/>
</dbReference>
<feature type="domain" description="RNA polymerase sigma factor 70 region 4 type 2" evidence="6">
    <location>
        <begin position="108"/>
        <end position="158"/>
    </location>
</feature>
<comment type="similarity">
    <text evidence="1">Belongs to the sigma-70 factor family. ECF subfamily.</text>
</comment>
<dbReference type="InterPro" id="IPR007627">
    <property type="entry name" value="RNA_pol_sigma70_r2"/>
</dbReference>
<feature type="domain" description="RNA polymerase sigma-70 region 2" evidence="5">
    <location>
        <begin position="10"/>
        <end position="72"/>
    </location>
</feature>
<dbReference type="EMBL" id="LUUJ01000121">
    <property type="protein sequence ID" value="OAI11471.1"/>
    <property type="molecule type" value="Genomic_DNA"/>
</dbReference>
<comment type="caution">
    <text evidence="7">The sequence shown here is derived from an EMBL/GenBank/DDBJ whole genome shotgun (WGS) entry which is preliminary data.</text>
</comment>
<dbReference type="GO" id="GO:0003677">
    <property type="term" value="F:DNA binding"/>
    <property type="evidence" value="ECO:0007669"/>
    <property type="project" value="InterPro"/>
</dbReference>
<dbReference type="InterPro" id="IPR013324">
    <property type="entry name" value="RNA_pol_sigma_r3/r4-like"/>
</dbReference>
<dbReference type="OrthoDB" id="9797134at2"/>
<evidence type="ECO:0000256" key="1">
    <source>
        <dbReference type="ARBA" id="ARBA00010641"/>
    </source>
</evidence>
<evidence type="ECO:0000313" key="7">
    <source>
        <dbReference type="EMBL" id="OAI11471.1"/>
    </source>
</evidence>
<dbReference type="Proteomes" id="UP000077857">
    <property type="component" value="Unassembled WGS sequence"/>
</dbReference>
<dbReference type="SUPFAM" id="SSF88946">
    <property type="entry name" value="Sigma2 domain of RNA polymerase sigma factors"/>
    <property type="match status" value="1"/>
</dbReference>
<dbReference type="SUPFAM" id="SSF88659">
    <property type="entry name" value="Sigma3 and sigma4 domains of RNA polymerase sigma factors"/>
    <property type="match status" value="1"/>
</dbReference>
<reference evidence="7 8" key="1">
    <citation type="submission" date="2016-03" db="EMBL/GenBank/DDBJ databases">
        <authorList>
            <person name="Ploux O."/>
        </authorList>
    </citation>
    <scope>NUCLEOTIDE SEQUENCE [LARGE SCALE GENOMIC DNA]</scope>
    <source>
        <strain evidence="7 8">R-45378</strain>
    </source>
</reference>
<sequence>MTIKGLFDHLFRSHNQELLHFAGQRAAEVAEDVVQESFLRLLQHPEPQMIENHRAYLYKLTGNALVDYQRKLAVRGRYHSEVEDLDSLPADAPGPDIRLHHQQILQGVLRALEQLAPLQRTIFLLHRCDGLTYLQIAKLLKMSRSQVERQFYAALEHCFVASLTADP</sequence>
<evidence type="ECO:0000256" key="2">
    <source>
        <dbReference type="ARBA" id="ARBA00023015"/>
    </source>
</evidence>
<keyword evidence="2" id="KW-0805">Transcription regulation</keyword>
<dbReference type="InterPro" id="IPR013249">
    <property type="entry name" value="RNA_pol_sigma70_r4_t2"/>
</dbReference>
<keyword evidence="3" id="KW-0731">Sigma factor</keyword>
<evidence type="ECO:0000259" key="5">
    <source>
        <dbReference type="Pfam" id="PF04542"/>
    </source>
</evidence>
<evidence type="ECO:0000259" key="6">
    <source>
        <dbReference type="Pfam" id="PF08281"/>
    </source>
</evidence>
<dbReference type="GO" id="GO:0016987">
    <property type="term" value="F:sigma factor activity"/>
    <property type="evidence" value="ECO:0007669"/>
    <property type="project" value="UniProtKB-KW"/>
</dbReference>
<dbReference type="InterPro" id="IPR039425">
    <property type="entry name" value="RNA_pol_sigma-70-like"/>
</dbReference>
<dbReference type="InterPro" id="IPR014284">
    <property type="entry name" value="RNA_pol_sigma-70_dom"/>
</dbReference>
<evidence type="ECO:0000256" key="4">
    <source>
        <dbReference type="ARBA" id="ARBA00023163"/>
    </source>
</evidence>
<dbReference type="NCBIfam" id="TIGR02937">
    <property type="entry name" value="sigma70-ECF"/>
    <property type="match status" value="1"/>
</dbReference>
<evidence type="ECO:0000313" key="8">
    <source>
        <dbReference type="Proteomes" id="UP000077857"/>
    </source>
</evidence>
<dbReference type="AlphaFoldDB" id="A0A177N0T7"/>
<dbReference type="Gene3D" id="1.10.1740.10">
    <property type="match status" value="1"/>
</dbReference>